<organism evidence="1 2">
    <name type="scientific">Rhododendron griersonianum</name>
    <dbReference type="NCBI Taxonomy" id="479676"/>
    <lineage>
        <taxon>Eukaryota</taxon>
        <taxon>Viridiplantae</taxon>
        <taxon>Streptophyta</taxon>
        <taxon>Embryophyta</taxon>
        <taxon>Tracheophyta</taxon>
        <taxon>Spermatophyta</taxon>
        <taxon>Magnoliopsida</taxon>
        <taxon>eudicotyledons</taxon>
        <taxon>Gunneridae</taxon>
        <taxon>Pentapetalae</taxon>
        <taxon>asterids</taxon>
        <taxon>Ericales</taxon>
        <taxon>Ericaceae</taxon>
        <taxon>Ericoideae</taxon>
        <taxon>Rhodoreae</taxon>
        <taxon>Rhododendron</taxon>
    </lineage>
</organism>
<accession>A0AAV6JIC5</accession>
<reference evidence="1" key="1">
    <citation type="submission" date="2020-08" db="EMBL/GenBank/DDBJ databases">
        <title>Plant Genome Project.</title>
        <authorList>
            <person name="Zhang R.-G."/>
        </authorList>
    </citation>
    <scope>NUCLEOTIDE SEQUENCE</scope>
    <source>
        <strain evidence="1">WSP0</strain>
        <tissue evidence="1">Leaf</tissue>
    </source>
</reference>
<name>A0AAV6JIC5_9ERIC</name>
<evidence type="ECO:0000313" key="2">
    <source>
        <dbReference type="Proteomes" id="UP000823749"/>
    </source>
</evidence>
<protein>
    <submittedName>
        <fullName evidence="1">Uncharacterized protein</fullName>
    </submittedName>
</protein>
<dbReference type="EMBL" id="JACTNZ010000007">
    <property type="protein sequence ID" value="KAG5540473.1"/>
    <property type="molecule type" value="Genomic_DNA"/>
</dbReference>
<sequence>MRNGEDKFYSSSCASPLLTSSLSSLPKHATFSSDSATSFLDMSSQLSTPFVPLHTRSDPPVRTTPDLGFKSMATHQDNSEWEFQKYGH</sequence>
<proteinExistence type="predicted"/>
<evidence type="ECO:0000313" key="1">
    <source>
        <dbReference type="EMBL" id="KAG5540473.1"/>
    </source>
</evidence>
<keyword evidence="2" id="KW-1185">Reference proteome</keyword>
<dbReference type="AlphaFoldDB" id="A0AAV6JIC5"/>
<comment type="caution">
    <text evidence="1">The sequence shown here is derived from an EMBL/GenBank/DDBJ whole genome shotgun (WGS) entry which is preliminary data.</text>
</comment>
<dbReference type="Proteomes" id="UP000823749">
    <property type="component" value="Chromosome 7"/>
</dbReference>
<gene>
    <name evidence="1" type="ORF">RHGRI_020626</name>
</gene>